<protein>
    <submittedName>
        <fullName evidence="1">Uncharacterized protein</fullName>
    </submittedName>
</protein>
<name>A0A0L7KRV0_OPEBR</name>
<dbReference type="AlphaFoldDB" id="A0A0L7KRV0"/>
<evidence type="ECO:0000313" key="1">
    <source>
        <dbReference type="EMBL" id="KOB66013.1"/>
    </source>
</evidence>
<comment type="caution">
    <text evidence="1">The sequence shown here is derived from an EMBL/GenBank/DDBJ whole genome shotgun (WGS) entry which is preliminary data.</text>
</comment>
<dbReference type="Proteomes" id="UP000037510">
    <property type="component" value="Unassembled WGS sequence"/>
</dbReference>
<keyword evidence="2" id="KW-1185">Reference proteome</keyword>
<gene>
    <name evidence="1" type="ORF">OBRU01_15289</name>
</gene>
<proteinExistence type="predicted"/>
<organism evidence="1 2">
    <name type="scientific">Operophtera brumata</name>
    <name type="common">Winter moth</name>
    <name type="synonym">Phalaena brumata</name>
    <dbReference type="NCBI Taxonomy" id="104452"/>
    <lineage>
        <taxon>Eukaryota</taxon>
        <taxon>Metazoa</taxon>
        <taxon>Ecdysozoa</taxon>
        <taxon>Arthropoda</taxon>
        <taxon>Hexapoda</taxon>
        <taxon>Insecta</taxon>
        <taxon>Pterygota</taxon>
        <taxon>Neoptera</taxon>
        <taxon>Endopterygota</taxon>
        <taxon>Lepidoptera</taxon>
        <taxon>Glossata</taxon>
        <taxon>Ditrysia</taxon>
        <taxon>Geometroidea</taxon>
        <taxon>Geometridae</taxon>
        <taxon>Larentiinae</taxon>
        <taxon>Operophtera</taxon>
    </lineage>
</organism>
<accession>A0A0L7KRV0</accession>
<reference evidence="1 2" key="1">
    <citation type="journal article" date="2015" name="Genome Biol. Evol.">
        <title>The genome of winter moth (Operophtera brumata) provides a genomic perspective on sexual dimorphism and phenology.</title>
        <authorList>
            <person name="Derks M.F."/>
            <person name="Smit S."/>
            <person name="Salis L."/>
            <person name="Schijlen E."/>
            <person name="Bossers A."/>
            <person name="Mateman C."/>
            <person name="Pijl A.S."/>
            <person name="de Ridder D."/>
            <person name="Groenen M.A."/>
            <person name="Visser M.E."/>
            <person name="Megens H.J."/>
        </authorList>
    </citation>
    <scope>NUCLEOTIDE SEQUENCE [LARGE SCALE GENOMIC DNA]</scope>
    <source>
        <strain evidence="1">WM2013NL</strain>
        <tissue evidence="1">Head and thorax</tissue>
    </source>
</reference>
<evidence type="ECO:0000313" key="2">
    <source>
        <dbReference type="Proteomes" id="UP000037510"/>
    </source>
</evidence>
<dbReference type="EMBL" id="JTDY01006441">
    <property type="protein sequence ID" value="KOB66013.1"/>
    <property type="molecule type" value="Genomic_DNA"/>
</dbReference>
<sequence length="254" mass="26848">MYTHPACQLASCGTLRQAGSLLRVPARGPTAPPWEQHQVIQHNTTSCQHPEAGWLTATCPSARPYCATVGTAPDFASSLGCARAATAPCSLTNSPRQTLELTCTCIGHLCNAPFSNKLRNELNNFSSSTNDSTLTEVFFKLSNFANVSESALYKAITVATDVSGNSTVPTLTSSDGSLSALPRAEALKQQTVPSDDDEDENEGSGAYEDSRLRLQSQSASAPAAPSSFLPAEQNKASALIAVFMLPFAFIITTI</sequence>